<organism evidence="3">
    <name type="scientific">Naegleria gruberi</name>
    <name type="common">Amoeba</name>
    <dbReference type="NCBI Taxonomy" id="5762"/>
    <lineage>
        <taxon>Eukaryota</taxon>
        <taxon>Discoba</taxon>
        <taxon>Heterolobosea</taxon>
        <taxon>Tetramitia</taxon>
        <taxon>Eutetramitia</taxon>
        <taxon>Vahlkampfiidae</taxon>
        <taxon>Naegleria</taxon>
    </lineage>
</organism>
<dbReference type="RefSeq" id="XP_002680867.1">
    <property type="nucleotide sequence ID" value="XM_002680821.1"/>
</dbReference>
<feature type="transmembrane region" description="Helical" evidence="1">
    <location>
        <begin position="438"/>
        <end position="463"/>
    </location>
</feature>
<accession>D2V4L8</accession>
<dbReference type="InterPro" id="IPR036305">
    <property type="entry name" value="RGS_sf"/>
</dbReference>
<dbReference type="EMBL" id="GG738852">
    <property type="protein sequence ID" value="EFC48123.1"/>
    <property type="molecule type" value="Genomic_DNA"/>
</dbReference>
<feature type="transmembrane region" description="Helical" evidence="1">
    <location>
        <begin position="292"/>
        <end position="314"/>
    </location>
</feature>
<protein>
    <submittedName>
        <fullName evidence="2">Predicted protein</fullName>
    </submittedName>
</protein>
<name>D2V4L8_NAEGR</name>
<keyword evidence="1" id="KW-1133">Transmembrane helix</keyword>
<dbReference type="KEGG" id="ngr:NAEGRDRAFT_63837"/>
<reference evidence="2 3" key="1">
    <citation type="journal article" date="2010" name="Cell">
        <title>The genome of Naegleria gruberi illuminates early eukaryotic versatility.</title>
        <authorList>
            <person name="Fritz-Laylin L.K."/>
            <person name="Prochnik S.E."/>
            <person name="Ginger M.L."/>
            <person name="Dacks J.B."/>
            <person name="Carpenter M.L."/>
            <person name="Field M.C."/>
            <person name="Kuo A."/>
            <person name="Paredez A."/>
            <person name="Chapman J."/>
            <person name="Pham J."/>
            <person name="Shu S."/>
            <person name="Neupane R."/>
            <person name="Cipriano M."/>
            <person name="Mancuso J."/>
            <person name="Tu H."/>
            <person name="Salamov A."/>
            <person name="Lindquist E."/>
            <person name="Shapiro H."/>
            <person name="Lucas S."/>
            <person name="Grigoriev I.V."/>
            <person name="Cande W.Z."/>
            <person name="Fulton C."/>
            <person name="Rokhsar D.S."/>
            <person name="Dawson S.C."/>
        </authorList>
    </citation>
    <scope>NUCLEOTIDE SEQUENCE [LARGE SCALE GENOMIC DNA]</scope>
    <source>
        <strain evidence="2 3">NEG-M</strain>
    </source>
</reference>
<keyword evidence="3" id="KW-1185">Reference proteome</keyword>
<feature type="transmembrane region" description="Helical" evidence="1">
    <location>
        <begin position="326"/>
        <end position="345"/>
    </location>
</feature>
<dbReference type="Proteomes" id="UP000006671">
    <property type="component" value="Unassembled WGS sequence"/>
</dbReference>
<gene>
    <name evidence="2" type="ORF">NAEGRDRAFT_63837</name>
</gene>
<keyword evidence="1" id="KW-0472">Membrane</keyword>
<dbReference type="SUPFAM" id="SSF48097">
    <property type="entry name" value="Regulator of G-protein signaling, RGS"/>
    <property type="match status" value="1"/>
</dbReference>
<dbReference type="VEuPathDB" id="AmoebaDB:NAEGRDRAFT_63837"/>
<feature type="transmembrane region" description="Helical" evidence="1">
    <location>
        <begin position="401"/>
        <end position="426"/>
    </location>
</feature>
<evidence type="ECO:0000256" key="1">
    <source>
        <dbReference type="SAM" id="Phobius"/>
    </source>
</evidence>
<feature type="transmembrane region" description="Helical" evidence="1">
    <location>
        <begin position="351"/>
        <end position="376"/>
    </location>
</feature>
<feature type="transmembrane region" description="Helical" evidence="1">
    <location>
        <begin position="515"/>
        <end position="538"/>
    </location>
</feature>
<keyword evidence="1" id="KW-0812">Transmembrane</keyword>
<sequence length="716" mass="82558">MQDLKNNSIIVGAFNYYSIFVWRKFVYPNGIIENTNPFSLDDLIGRVSNNSQDFTKFYSTNGQPFGKTRKFKILCPQLYPCQKIWSSLTTNYNKTWIDQNFVVESRSSFYPDCIYGSSLELGDALLLNSFDFAFYVRVNQFVTRKGLFYGMGTTPSSDGTYYNPTDFVPIPLFPSQVLVNSIDGSGSLFSSQINMRNFTNVTDCSLSRYHDTYVLDTLHGVVNFTHTEIDLLESVQSIKLQRDWSFIESYLTLNNSLDQFNQTQVSNLLYNSTCHCCTTTTCAAENIDIGDYLLFIIIVPVFFYFVILFGFSLYKTPSVRTRLATIYISPIVVVFVELLFSTMVRNYCRSVLLPLTLLFTGYAGSAYLLMVVRFLYIKNLYRIIKNSKNPRFARWLASEKVGWGIVLILPLFLQFIFVAPSIIAAAVDFNNLVVFNNIYFVVLAALAIVLALLYSAIDAILNWKEIKEQGLQKYFFFADPAHIRLDMMALFVQVILAIILVILTPANQTQLGSNIVRFIIAVWLLAVSGGIAMTIEIVNKIKARRFKRTNRSSVEREQNLFEHLLTNNPSFSTLFKEYSYYETSLENCNLFDKLLEIKKAGFATMEQLEHIESNFIRMYSPNEVNIHHKSKARFYELLDQIREKKAEKFSVSGSEIDKQVEALWHQLTSDMLYNMWDTYGRLQTTQQYRNWLIVYEVHSKQALTTEPQEETENKTI</sequence>
<dbReference type="OrthoDB" id="10259777at2759"/>
<feature type="transmembrane region" description="Helical" evidence="1">
    <location>
        <begin position="483"/>
        <end position="503"/>
    </location>
</feature>
<dbReference type="InParanoid" id="D2V4L8"/>
<dbReference type="GeneID" id="8848764"/>
<proteinExistence type="predicted"/>
<evidence type="ECO:0000313" key="2">
    <source>
        <dbReference type="EMBL" id="EFC48123.1"/>
    </source>
</evidence>
<evidence type="ECO:0000313" key="3">
    <source>
        <dbReference type="Proteomes" id="UP000006671"/>
    </source>
</evidence>
<dbReference type="AlphaFoldDB" id="D2V4L8"/>
<dbReference type="OMA" id="FKILCPQ"/>